<dbReference type="PANTHER" id="PTHR43664">
    <property type="entry name" value="MONOAMINE OXIDASE-RELATED"/>
    <property type="match status" value="1"/>
</dbReference>
<dbReference type="STRING" id="1150625.Q75_11465"/>
<evidence type="ECO:0000259" key="1">
    <source>
        <dbReference type="Pfam" id="PF01575"/>
    </source>
</evidence>
<comment type="caution">
    <text evidence="2">The sequence shown here is derived from an EMBL/GenBank/DDBJ whole genome shotgun (WGS) entry which is preliminary data.</text>
</comment>
<dbReference type="InterPro" id="IPR052342">
    <property type="entry name" value="MCH/BMMD"/>
</dbReference>
<reference evidence="2 3" key="1">
    <citation type="journal article" date="2016" name="Front. Microbiol.">
        <title>Microevolution Analysis of Bacillus coahuilensis Unveils Differences in Phosphorus Acquisition Strategies and Their Regulation.</title>
        <authorList>
            <person name="Gomez-Lunar Z."/>
            <person name="Hernandez-Gonzalez I."/>
            <person name="Rodriguez-Torres M.D."/>
            <person name="Souza V."/>
            <person name="Olmedo-Alvarez G."/>
        </authorList>
    </citation>
    <scope>NUCLEOTIDE SEQUENCE [LARGE SCALE GENOMIC DNA]</scope>
    <source>
        <strain evidence="3">p1.1.43</strain>
    </source>
</reference>
<evidence type="ECO:0000313" key="2">
    <source>
        <dbReference type="EMBL" id="KUP05578.1"/>
    </source>
</evidence>
<dbReference type="PANTHER" id="PTHR43664:SF1">
    <property type="entry name" value="BETA-METHYLMALYL-COA DEHYDRATASE"/>
    <property type="match status" value="1"/>
</dbReference>
<dbReference type="Pfam" id="PF01575">
    <property type="entry name" value="MaoC_dehydratas"/>
    <property type="match status" value="1"/>
</dbReference>
<dbReference type="PATRIC" id="fig|1150625.3.peg.2439"/>
<dbReference type="SUPFAM" id="SSF54637">
    <property type="entry name" value="Thioesterase/thiol ester dehydrase-isomerase"/>
    <property type="match status" value="1"/>
</dbReference>
<dbReference type="RefSeq" id="WP_059351433.1">
    <property type="nucleotide sequence ID" value="NZ_LDYG01000034.1"/>
</dbReference>
<keyword evidence="3" id="KW-1185">Reference proteome</keyword>
<dbReference type="EMBL" id="LDYG01000034">
    <property type="protein sequence ID" value="KUP05578.1"/>
    <property type="molecule type" value="Genomic_DNA"/>
</dbReference>
<accession>A0A147K6W8</accession>
<proteinExistence type="predicted"/>
<protein>
    <submittedName>
        <fullName evidence="2">Enoyl-CoA hydratase</fullName>
    </submittedName>
</protein>
<feature type="domain" description="MaoC-like" evidence="1">
    <location>
        <begin position="23"/>
        <end position="118"/>
    </location>
</feature>
<sequence length="157" mass="17739">MIGKKRKIGRKMSEISIGEKLSITETIEDKDLLIYLGLFNDSNPLYIQHDYASQTPLKKPIVPSIMINGIIHSAISKYLPGAGSRILEQNLTYPNPVYHYATIEILLTIIDKNEDKHEVTIHVEGHDEDDRIVVEGSITVCPPHEKEMMNGQALENF</sequence>
<dbReference type="Proteomes" id="UP000074108">
    <property type="component" value="Unassembled WGS sequence"/>
</dbReference>
<organism evidence="2 3">
    <name type="scientific">Bacillus coahuilensis p1.1.43</name>
    <dbReference type="NCBI Taxonomy" id="1150625"/>
    <lineage>
        <taxon>Bacteria</taxon>
        <taxon>Bacillati</taxon>
        <taxon>Bacillota</taxon>
        <taxon>Bacilli</taxon>
        <taxon>Bacillales</taxon>
        <taxon>Bacillaceae</taxon>
        <taxon>Bacillus</taxon>
    </lineage>
</organism>
<dbReference type="InterPro" id="IPR002539">
    <property type="entry name" value="MaoC-like_dom"/>
</dbReference>
<evidence type="ECO:0000313" key="3">
    <source>
        <dbReference type="Proteomes" id="UP000074108"/>
    </source>
</evidence>
<gene>
    <name evidence="2" type="ORF">Q75_11465</name>
</gene>
<dbReference type="OrthoDB" id="2691304at2"/>
<dbReference type="Gene3D" id="3.10.129.10">
    <property type="entry name" value="Hotdog Thioesterase"/>
    <property type="match status" value="1"/>
</dbReference>
<dbReference type="InterPro" id="IPR029069">
    <property type="entry name" value="HotDog_dom_sf"/>
</dbReference>
<name>A0A147K6W8_9BACI</name>
<dbReference type="AlphaFoldDB" id="A0A147K6W8"/>